<dbReference type="EMBL" id="JAGMWT010000020">
    <property type="protein sequence ID" value="KAH7112876.1"/>
    <property type="molecule type" value="Genomic_DNA"/>
</dbReference>
<feature type="region of interest" description="Disordered" evidence="1">
    <location>
        <begin position="325"/>
        <end position="361"/>
    </location>
</feature>
<organism evidence="5 6">
    <name type="scientific">Dendryphion nanum</name>
    <dbReference type="NCBI Taxonomy" id="256645"/>
    <lineage>
        <taxon>Eukaryota</taxon>
        <taxon>Fungi</taxon>
        <taxon>Dikarya</taxon>
        <taxon>Ascomycota</taxon>
        <taxon>Pezizomycotina</taxon>
        <taxon>Dothideomycetes</taxon>
        <taxon>Pleosporomycetidae</taxon>
        <taxon>Pleosporales</taxon>
        <taxon>Torulaceae</taxon>
        <taxon>Dendryphion</taxon>
    </lineage>
</organism>
<dbReference type="PANTHER" id="PTHR40622">
    <property type="match status" value="1"/>
</dbReference>
<dbReference type="AlphaFoldDB" id="A0A9P9I9L5"/>
<protein>
    <recommendedName>
        <fullName evidence="4">DUF7728 domain-containing protein</fullName>
    </recommendedName>
</protein>
<feature type="compositionally biased region" description="Acidic residues" evidence="1">
    <location>
        <begin position="329"/>
        <end position="343"/>
    </location>
</feature>
<evidence type="ECO:0000313" key="6">
    <source>
        <dbReference type="Proteomes" id="UP000700596"/>
    </source>
</evidence>
<evidence type="ECO:0000259" key="4">
    <source>
        <dbReference type="Pfam" id="PF24854"/>
    </source>
</evidence>
<feature type="domain" description="DUF7728" evidence="4">
    <location>
        <begin position="45"/>
        <end position="187"/>
    </location>
</feature>
<keyword evidence="2" id="KW-0812">Transmembrane</keyword>
<evidence type="ECO:0000313" key="5">
    <source>
        <dbReference type="EMBL" id="KAH7112876.1"/>
    </source>
</evidence>
<keyword evidence="2" id="KW-0472">Membrane</keyword>
<feature type="signal peptide" evidence="3">
    <location>
        <begin position="1"/>
        <end position="18"/>
    </location>
</feature>
<proteinExistence type="predicted"/>
<sequence length="378" mass="41847">MLPGTLGVYASLALAVNAVLLPPNVTPDSLGDGNPLETLAISPLKRTIAIDCPGCASASVKDGVLSWTQDAGNSFLLEFEVGSHEDTLDIDGVQLYPPAFGHGAEPFYITQVDPRKESSEPLRLRVTGFTFRWSSAQTISEGGTELLPMTFRITSIESMPFGLPALKINILKDVEGRLMIASFDTAKAEEASPIDQDKDCKEWPLLCKWKSILADKVDSMKKHMGKGCHRHKTGRPVKQDDKLHEYRPGHPHPHHRPHHHAHGHGHGHHRHSHHRVHMFLRRAFFTIVIPILIGIFAGTLTYLIGMALGCLIAVVVTKIRGYGPYESIPQDDDNNDNDNDNEDVERADKKEVYSDLPEYDAPPVYEVAAEKEVVSETN</sequence>
<dbReference type="Pfam" id="PF24854">
    <property type="entry name" value="DUF7728"/>
    <property type="match status" value="1"/>
</dbReference>
<feature type="compositionally biased region" description="Basic residues" evidence="1">
    <location>
        <begin position="249"/>
        <end position="272"/>
    </location>
</feature>
<comment type="caution">
    <text evidence="5">The sequence shown here is derived from an EMBL/GenBank/DDBJ whole genome shotgun (WGS) entry which is preliminary data.</text>
</comment>
<evidence type="ECO:0000256" key="1">
    <source>
        <dbReference type="SAM" id="MobiDB-lite"/>
    </source>
</evidence>
<dbReference type="InterPro" id="IPR056145">
    <property type="entry name" value="DUF7728"/>
</dbReference>
<feature type="chain" id="PRO_5040139380" description="DUF7728 domain-containing protein" evidence="3">
    <location>
        <begin position="19"/>
        <end position="378"/>
    </location>
</feature>
<keyword evidence="3" id="KW-0732">Signal</keyword>
<accession>A0A9P9I9L5</accession>
<feature type="transmembrane region" description="Helical" evidence="2">
    <location>
        <begin position="283"/>
        <end position="316"/>
    </location>
</feature>
<feature type="region of interest" description="Disordered" evidence="1">
    <location>
        <begin position="223"/>
        <end position="272"/>
    </location>
</feature>
<dbReference type="OrthoDB" id="5409353at2759"/>
<dbReference type="Proteomes" id="UP000700596">
    <property type="component" value="Unassembled WGS sequence"/>
</dbReference>
<evidence type="ECO:0000256" key="3">
    <source>
        <dbReference type="SAM" id="SignalP"/>
    </source>
</evidence>
<feature type="compositionally biased region" description="Basic and acidic residues" evidence="1">
    <location>
        <begin position="344"/>
        <end position="353"/>
    </location>
</feature>
<evidence type="ECO:0000256" key="2">
    <source>
        <dbReference type="SAM" id="Phobius"/>
    </source>
</evidence>
<keyword evidence="2" id="KW-1133">Transmembrane helix</keyword>
<name>A0A9P9I9L5_9PLEO</name>
<dbReference type="PANTHER" id="PTHR40622:SF1">
    <property type="match status" value="1"/>
</dbReference>
<gene>
    <name evidence="5" type="ORF">B0J11DRAFT_497843</name>
</gene>
<feature type="compositionally biased region" description="Basic residues" evidence="1">
    <location>
        <begin position="223"/>
        <end position="235"/>
    </location>
</feature>
<reference evidence="5" key="1">
    <citation type="journal article" date="2021" name="Nat. Commun.">
        <title>Genetic determinants of endophytism in the Arabidopsis root mycobiome.</title>
        <authorList>
            <person name="Mesny F."/>
            <person name="Miyauchi S."/>
            <person name="Thiergart T."/>
            <person name="Pickel B."/>
            <person name="Atanasova L."/>
            <person name="Karlsson M."/>
            <person name="Huettel B."/>
            <person name="Barry K.W."/>
            <person name="Haridas S."/>
            <person name="Chen C."/>
            <person name="Bauer D."/>
            <person name="Andreopoulos W."/>
            <person name="Pangilinan J."/>
            <person name="LaButti K."/>
            <person name="Riley R."/>
            <person name="Lipzen A."/>
            <person name="Clum A."/>
            <person name="Drula E."/>
            <person name="Henrissat B."/>
            <person name="Kohler A."/>
            <person name="Grigoriev I.V."/>
            <person name="Martin F.M."/>
            <person name="Hacquard S."/>
        </authorList>
    </citation>
    <scope>NUCLEOTIDE SEQUENCE</scope>
    <source>
        <strain evidence="5">MPI-CAGE-CH-0243</strain>
    </source>
</reference>
<feature type="compositionally biased region" description="Basic and acidic residues" evidence="1">
    <location>
        <begin position="237"/>
        <end position="248"/>
    </location>
</feature>
<keyword evidence="6" id="KW-1185">Reference proteome</keyword>